<reference evidence="1 2" key="1">
    <citation type="journal article" date="2018" name="Sci. Rep.">
        <title>Genomic signatures of local adaptation to the degree of environmental predictability in rotifers.</title>
        <authorList>
            <person name="Franch-Gras L."/>
            <person name="Hahn C."/>
            <person name="Garcia-Roger E.M."/>
            <person name="Carmona M.J."/>
            <person name="Serra M."/>
            <person name="Gomez A."/>
        </authorList>
    </citation>
    <scope>NUCLEOTIDE SEQUENCE [LARGE SCALE GENOMIC DNA]</scope>
    <source>
        <strain evidence="1">HYR1</strain>
    </source>
</reference>
<keyword evidence="2" id="KW-1185">Reference proteome</keyword>
<sequence>MTWRAEVRCPSGLLTSSSRIDCSSSRLSVRCCILQASWIFRGAVLFQLNSMLFLTYGMSSRCWMELGRISPLNK</sequence>
<evidence type="ECO:0000313" key="2">
    <source>
        <dbReference type="Proteomes" id="UP000276133"/>
    </source>
</evidence>
<proteinExistence type="predicted"/>
<organism evidence="1 2">
    <name type="scientific">Brachionus plicatilis</name>
    <name type="common">Marine rotifer</name>
    <name type="synonym">Brachionus muelleri</name>
    <dbReference type="NCBI Taxonomy" id="10195"/>
    <lineage>
        <taxon>Eukaryota</taxon>
        <taxon>Metazoa</taxon>
        <taxon>Spiralia</taxon>
        <taxon>Gnathifera</taxon>
        <taxon>Rotifera</taxon>
        <taxon>Eurotatoria</taxon>
        <taxon>Monogononta</taxon>
        <taxon>Pseudotrocha</taxon>
        <taxon>Ploima</taxon>
        <taxon>Brachionidae</taxon>
        <taxon>Brachionus</taxon>
    </lineage>
</organism>
<accession>A0A3M7QIG4</accession>
<evidence type="ECO:0000313" key="1">
    <source>
        <dbReference type="EMBL" id="RNA11079.1"/>
    </source>
</evidence>
<dbReference type="AlphaFoldDB" id="A0A3M7QIG4"/>
<comment type="caution">
    <text evidence="1">The sequence shown here is derived from an EMBL/GenBank/DDBJ whole genome shotgun (WGS) entry which is preliminary data.</text>
</comment>
<name>A0A3M7QIG4_BRAPC</name>
<dbReference type="EMBL" id="REGN01006049">
    <property type="protein sequence ID" value="RNA11079.1"/>
    <property type="molecule type" value="Genomic_DNA"/>
</dbReference>
<gene>
    <name evidence="1" type="ORF">BpHYR1_018202</name>
</gene>
<dbReference type="Proteomes" id="UP000276133">
    <property type="component" value="Unassembled WGS sequence"/>
</dbReference>
<protein>
    <submittedName>
        <fullName evidence="1">Uncharacterized protein</fullName>
    </submittedName>
</protein>